<accession>A0A381EHU6</accession>
<organism evidence="1 2">
    <name type="scientific">Campylobacter upsaliensis</name>
    <dbReference type="NCBI Taxonomy" id="28080"/>
    <lineage>
        <taxon>Bacteria</taxon>
        <taxon>Pseudomonadati</taxon>
        <taxon>Campylobacterota</taxon>
        <taxon>Epsilonproteobacteria</taxon>
        <taxon>Campylobacterales</taxon>
        <taxon>Campylobacteraceae</taxon>
        <taxon>Campylobacter</taxon>
    </lineage>
</organism>
<dbReference type="Proteomes" id="UP000254161">
    <property type="component" value="Unassembled WGS sequence"/>
</dbReference>
<protein>
    <submittedName>
        <fullName evidence="1">Uncharacterized protein</fullName>
    </submittedName>
</protein>
<sequence>METLLLGLGGNIWNQNRIADKIEVKGKVDGRIVNRNGESNIGGSIIGGTLTVFNGFRKDESATNGYHTIREIGKTAKGVHIENNNEGKLHLNAWYFNKEDYATNEKRKTIPCLQMEIIQTLPFYFRHL</sequence>
<dbReference type="EMBL" id="UFUZ01000001">
    <property type="protein sequence ID" value="SUX26581.1"/>
    <property type="molecule type" value="Genomic_DNA"/>
</dbReference>
<dbReference type="AlphaFoldDB" id="A0A381EHU6"/>
<evidence type="ECO:0000313" key="2">
    <source>
        <dbReference type="Proteomes" id="UP000254161"/>
    </source>
</evidence>
<evidence type="ECO:0000313" key="1">
    <source>
        <dbReference type="EMBL" id="SUX26581.1"/>
    </source>
</evidence>
<proteinExistence type="predicted"/>
<gene>
    <name evidence="1" type="ORF">NCTC12264_00809</name>
</gene>
<dbReference type="RefSeq" id="WP_181892451.1">
    <property type="nucleotide sequence ID" value="NZ_UFUZ01000001.1"/>
</dbReference>
<name>A0A381EHU6_CAMUP</name>
<reference evidence="1 2" key="1">
    <citation type="submission" date="2018-06" db="EMBL/GenBank/DDBJ databases">
        <authorList>
            <consortium name="Pathogen Informatics"/>
            <person name="Doyle S."/>
        </authorList>
    </citation>
    <scope>NUCLEOTIDE SEQUENCE [LARGE SCALE GENOMIC DNA]</scope>
    <source>
        <strain evidence="1 2">NCTC12264</strain>
    </source>
</reference>